<gene>
    <name evidence="3" type="ORF">GV829_11825</name>
</gene>
<dbReference type="PROSITE" id="PS50830">
    <property type="entry name" value="TNASE_3"/>
    <property type="match status" value="1"/>
</dbReference>
<dbReference type="SMART" id="SM00318">
    <property type="entry name" value="SNc"/>
    <property type="match status" value="1"/>
</dbReference>
<proteinExistence type="predicted"/>
<keyword evidence="1" id="KW-0732">Signal</keyword>
<evidence type="ECO:0000256" key="1">
    <source>
        <dbReference type="SAM" id="SignalP"/>
    </source>
</evidence>
<dbReference type="PANTHER" id="PTHR12302:SF26">
    <property type="entry name" value="BLR1266 PROTEIN"/>
    <property type="match status" value="1"/>
</dbReference>
<evidence type="ECO:0000313" key="3">
    <source>
        <dbReference type="EMBL" id="QJQ33747.1"/>
    </source>
</evidence>
<dbReference type="AlphaFoldDB" id="A0A6M4AXB0"/>
<dbReference type="Pfam" id="PF00565">
    <property type="entry name" value="SNase"/>
    <property type="match status" value="1"/>
</dbReference>
<organism evidence="3 4">
    <name type="scientific">Sphingomonas lacunae</name>
    <dbReference type="NCBI Taxonomy" id="2698828"/>
    <lineage>
        <taxon>Bacteria</taxon>
        <taxon>Pseudomonadati</taxon>
        <taxon>Pseudomonadota</taxon>
        <taxon>Alphaproteobacteria</taxon>
        <taxon>Sphingomonadales</taxon>
        <taxon>Sphingomonadaceae</taxon>
        <taxon>Sphingomonas</taxon>
    </lineage>
</organism>
<feature type="chain" id="PRO_5026983678" evidence="1">
    <location>
        <begin position="20"/>
        <end position="238"/>
    </location>
</feature>
<dbReference type="Gene3D" id="2.40.50.90">
    <property type="match status" value="1"/>
</dbReference>
<keyword evidence="4" id="KW-1185">Reference proteome</keyword>
<feature type="domain" description="TNase-like" evidence="2">
    <location>
        <begin position="19"/>
        <end position="142"/>
    </location>
</feature>
<dbReference type="KEGG" id="slan:GV829_11825"/>
<feature type="signal peptide" evidence="1">
    <location>
        <begin position="1"/>
        <end position="19"/>
    </location>
</feature>
<dbReference type="Proteomes" id="UP000503018">
    <property type="component" value="Chromosome"/>
</dbReference>
<dbReference type="PANTHER" id="PTHR12302">
    <property type="entry name" value="EBNA2 BINDING PROTEIN P100"/>
    <property type="match status" value="1"/>
</dbReference>
<dbReference type="SUPFAM" id="SSF50199">
    <property type="entry name" value="Staphylococcal nuclease"/>
    <property type="match status" value="1"/>
</dbReference>
<evidence type="ECO:0000259" key="2">
    <source>
        <dbReference type="PROSITE" id="PS50830"/>
    </source>
</evidence>
<evidence type="ECO:0000313" key="4">
    <source>
        <dbReference type="Proteomes" id="UP000503018"/>
    </source>
</evidence>
<name>A0A6M4AXB0_9SPHN</name>
<reference evidence="3 4" key="1">
    <citation type="submission" date="2020-01" db="EMBL/GenBank/DDBJ databases">
        <title>Sphingomonas sp. strain CSW-10.</title>
        <authorList>
            <person name="Chen W.-M."/>
        </authorList>
    </citation>
    <scope>NUCLEOTIDE SEQUENCE [LARGE SCALE GENOMIC DNA]</scope>
    <source>
        <strain evidence="3 4">CSW-10</strain>
    </source>
</reference>
<accession>A0A6M4AXB0</accession>
<dbReference type="EMBL" id="CP053015">
    <property type="protein sequence ID" value="QJQ33747.1"/>
    <property type="molecule type" value="Genomic_DNA"/>
</dbReference>
<sequence>MLKHLFAILFLISPVAASAQVIAGQAEIIDGDTLHVAGERIRLHGIDAPESQQQCQRAGANWACGEESTRQLEALVGERSVRCEARDVDRYGRTVAVCRAGSLDLGQAMVQTGMAVAFTRYSTDYVADEQGARAGTRGLWASSFVNPSQYRAENRGGGGAVARGGNTALRTAPTTNTRPAIATRSPSGTCLIKGNINRRGEYIYHMPGMPYYDVTRAERMFCSEAEAQSAGFRRAIVR</sequence>
<dbReference type="InterPro" id="IPR035437">
    <property type="entry name" value="SNase_OB-fold_sf"/>
</dbReference>
<dbReference type="InterPro" id="IPR016071">
    <property type="entry name" value="Staphylococal_nuclease_OB-fold"/>
</dbReference>
<protein>
    <submittedName>
        <fullName evidence="3">Thermonuclease family protein</fullName>
    </submittedName>
</protein>